<dbReference type="InterPro" id="IPR049213">
    <property type="entry name" value="DUF6816"/>
</dbReference>
<keyword evidence="5" id="KW-1185">Reference proteome</keyword>
<feature type="compositionally biased region" description="Polar residues" evidence="1">
    <location>
        <begin position="1"/>
        <end position="10"/>
    </location>
</feature>
<comment type="caution">
    <text evidence="3">The sequence shown here is derived from an EMBL/GenBank/DDBJ whole genome shotgun (WGS) entry which is preliminary data.</text>
</comment>
<evidence type="ECO:0000313" key="5">
    <source>
        <dbReference type="Proteomes" id="UP001152797"/>
    </source>
</evidence>
<dbReference type="OrthoDB" id="195555at2759"/>
<sequence>MWRLSSTTAATVARPQLQLPSKQDSTIPPRGHRQAPQKAWDRSRRTAALTAAATALGLGVGGRARARQAADPSSNADDSDVLRQRLQRAKLMCPSWGISASTSFPGWLFGEWEVCSRPVAYGEPLGPRFVDENTKAAIREDFSSADTAASSGDVTAANELHWKARYYWDYLDKATEVEATDFPSGFLLAMPALAADSGVVQFRAFNAGEELKAFLKQPVPRLIADADPRVQPLQINVSFPIEEEEEEFIRTVSLKLEASKTQQYAGNEFVSSELFRQVVSTEGEIDSVGDFEVLNAYTFLSAGHVTVQNRVAKYLVPGDPLFEEAGNQAVSWLDYSWDLRRTKTCIGTPYGEQCADLGGESQMGVPYM</sequence>
<evidence type="ECO:0000313" key="3">
    <source>
        <dbReference type="EMBL" id="CAI3978207.1"/>
    </source>
</evidence>
<dbReference type="EMBL" id="CAMXCT010000395">
    <property type="protein sequence ID" value="CAI3978207.1"/>
    <property type="molecule type" value="Genomic_DNA"/>
</dbReference>
<reference evidence="4 5" key="2">
    <citation type="submission" date="2024-05" db="EMBL/GenBank/DDBJ databases">
        <authorList>
            <person name="Chen Y."/>
            <person name="Shah S."/>
            <person name="Dougan E. K."/>
            <person name="Thang M."/>
            <person name="Chan C."/>
        </authorList>
    </citation>
    <scope>NUCLEOTIDE SEQUENCE [LARGE SCALE GENOMIC DNA]</scope>
</reference>
<feature type="compositionally biased region" description="Low complexity" evidence="1">
    <location>
        <begin position="67"/>
        <end position="76"/>
    </location>
</feature>
<dbReference type="EMBL" id="CAMXCT020000395">
    <property type="protein sequence ID" value="CAL1131582.1"/>
    <property type="molecule type" value="Genomic_DNA"/>
</dbReference>
<feature type="region of interest" description="Disordered" evidence="1">
    <location>
        <begin position="1"/>
        <end position="40"/>
    </location>
</feature>
<evidence type="ECO:0000256" key="1">
    <source>
        <dbReference type="SAM" id="MobiDB-lite"/>
    </source>
</evidence>
<name>A0A9P1BRX4_9DINO</name>
<dbReference type="Proteomes" id="UP001152797">
    <property type="component" value="Unassembled WGS sequence"/>
</dbReference>
<dbReference type="EMBL" id="CAMXCT030000395">
    <property type="protein sequence ID" value="CAL4765519.1"/>
    <property type="molecule type" value="Genomic_DNA"/>
</dbReference>
<proteinExistence type="predicted"/>
<organism evidence="3">
    <name type="scientific">Cladocopium goreaui</name>
    <dbReference type="NCBI Taxonomy" id="2562237"/>
    <lineage>
        <taxon>Eukaryota</taxon>
        <taxon>Sar</taxon>
        <taxon>Alveolata</taxon>
        <taxon>Dinophyceae</taxon>
        <taxon>Suessiales</taxon>
        <taxon>Symbiodiniaceae</taxon>
        <taxon>Cladocopium</taxon>
    </lineage>
</organism>
<evidence type="ECO:0000313" key="4">
    <source>
        <dbReference type="EMBL" id="CAL4765519.1"/>
    </source>
</evidence>
<dbReference type="Pfam" id="PF20670">
    <property type="entry name" value="DUF6816"/>
    <property type="match status" value="1"/>
</dbReference>
<accession>A0A9P1BRX4</accession>
<dbReference type="AlphaFoldDB" id="A0A9P1BRX4"/>
<reference evidence="3" key="1">
    <citation type="submission" date="2022-10" db="EMBL/GenBank/DDBJ databases">
        <authorList>
            <person name="Chen Y."/>
            <person name="Dougan E. K."/>
            <person name="Chan C."/>
            <person name="Rhodes N."/>
            <person name="Thang M."/>
        </authorList>
    </citation>
    <scope>NUCLEOTIDE SEQUENCE</scope>
</reference>
<evidence type="ECO:0000259" key="2">
    <source>
        <dbReference type="Pfam" id="PF20670"/>
    </source>
</evidence>
<gene>
    <name evidence="3" type="ORF">C1SCF055_LOCUS6278</name>
</gene>
<feature type="domain" description="DUF6816" evidence="2">
    <location>
        <begin position="102"/>
        <end position="342"/>
    </location>
</feature>
<protein>
    <recommendedName>
        <fullName evidence="2">DUF6816 domain-containing protein</fullName>
    </recommendedName>
</protein>
<feature type="region of interest" description="Disordered" evidence="1">
    <location>
        <begin position="60"/>
        <end position="80"/>
    </location>
</feature>